<dbReference type="InterPro" id="IPR008146">
    <property type="entry name" value="Gln_synth_cat_dom"/>
</dbReference>
<dbReference type="PROSITE" id="PS51987">
    <property type="entry name" value="GS_CATALYTIC"/>
    <property type="match status" value="1"/>
</dbReference>
<accession>A0ABP0TGI1</accession>
<dbReference type="InterPro" id="IPR014746">
    <property type="entry name" value="Gln_synth/guanido_kin_cat_dom"/>
</dbReference>
<dbReference type="EMBL" id="OZ019903">
    <property type="protein sequence ID" value="CAK9195983.1"/>
    <property type="molecule type" value="Genomic_DNA"/>
</dbReference>
<evidence type="ECO:0000313" key="5">
    <source>
        <dbReference type="Proteomes" id="UP001497512"/>
    </source>
</evidence>
<evidence type="ECO:0000256" key="1">
    <source>
        <dbReference type="PROSITE-ProRule" id="PRU01331"/>
    </source>
</evidence>
<protein>
    <recommendedName>
        <fullName evidence="3">GS catalytic domain-containing protein</fullName>
    </recommendedName>
</protein>
<organism evidence="4 5">
    <name type="scientific">Sphagnum troendelagicum</name>
    <dbReference type="NCBI Taxonomy" id="128251"/>
    <lineage>
        <taxon>Eukaryota</taxon>
        <taxon>Viridiplantae</taxon>
        <taxon>Streptophyta</taxon>
        <taxon>Embryophyta</taxon>
        <taxon>Bryophyta</taxon>
        <taxon>Sphagnophytina</taxon>
        <taxon>Sphagnopsida</taxon>
        <taxon>Sphagnales</taxon>
        <taxon>Sphagnaceae</taxon>
        <taxon>Sphagnum</taxon>
    </lineage>
</organism>
<evidence type="ECO:0000259" key="3">
    <source>
        <dbReference type="PROSITE" id="PS51987"/>
    </source>
</evidence>
<evidence type="ECO:0000256" key="2">
    <source>
        <dbReference type="RuleBase" id="RU000384"/>
    </source>
</evidence>
<comment type="similarity">
    <text evidence="1 2">Belongs to the glutamine synthetase family.</text>
</comment>
<dbReference type="Pfam" id="PF00120">
    <property type="entry name" value="Gln-synt_C"/>
    <property type="match status" value="1"/>
</dbReference>
<sequence length="843" mass="92592">MAEINNREQDHERIRAVCAQVPLIDAHAHNVVELDSNLPFLVCLREARGLDAVRQSLAFQRSLKELAVLYGCEPTLQAIEQYRQSAGLSAISHKCFDAANIEFVLLDDGLTMDKMVSIGWHRKFVPGVHRLLCIETVAETILNQGIQANMRWTLESFDHRFVSTLDSYPFCTSLLSAVVAFKSIAAYRSGLRINPLVSAQESEDALHENLRLGSPVRVSQKALVDFIFIRALEVATQRGIPMQIHTGFGDKDLQLELANPLHLRAVLEHSTFVQSRVVLLHGSYPFMREASYLAGVYPQVHLDFGLVVPKLSVRGMRCAVSDLLDLAPVNKIMFSTDGYAFPETFYLGAKWSREILARVLIEAFDNGDMLLEETLAAADGILGRNALEFYKLDGRVADVIEPKPSVEYTAVKHVRLLLADGSGQRRCRVIPLERFGGVVISHGVGYTQACMGMTSFSDIPAADSGLSVVGEIRLMPDITTKHRLPWFMEHEAVLVDMHVKPGVPWQLCPRSTLRRLSQSLMKEYGLVVRAGFESEFYLMKQSTGPKKWEGVDTTPYCSSAGFNASSAILSEVSSALLALGIDIEQMHSESGGGQFEIAMSHVPCLTAADNLLFIREAVVAIANKHLLHATFLPKYNAAAAGSGSHVHLSIWQGASNVFMARGPGSKFGMSKLGQEFLAGVLHHLPAILAFTAPNPNSYARIQPNTWSGAYQCWGRDNREAALRTASPPGVDSDLVSNFELKSFDGCANPHLGLAAIIAAGIDGLQKHLQLPEPVDVNPSVLEAGKVSRLPSTLGQAVKALEADKVLWEHLGTPLVTAICAIRKAEVEYYKDAQDSEEFLVERY</sequence>
<dbReference type="Gene3D" id="3.10.20.70">
    <property type="entry name" value="Glutamine synthetase, N-terminal domain"/>
    <property type="match status" value="1"/>
</dbReference>
<dbReference type="Gene3D" id="3.30.590.10">
    <property type="entry name" value="Glutamine synthetase/guanido kinase, catalytic domain"/>
    <property type="match status" value="1"/>
</dbReference>
<evidence type="ECO:0000313" key="4">
    <source>
        <dbReference type="EMBL" id="CAK9195983.1"/>
    </source>
</evidence>
<dbReference type="Proteomes" id="UP001497512">
    <property type="component" value="Chromosome 11"/>
</dbReference>
<dbReference type="SUPFAM" id="SSF51556">
    <property type="entry name" value="Metallo-dependent hydrolases"/>
    <property type="match status" value="1"/>
</dbReference>
<dbReference type="InterPro" id="IPR032466">
    <property type="entry name" value="Metal_Hydrolase"/>
</dbReference>
<name>A0ABP0TGI1_9BRYO</name>
<dbReference type="InterPro" id="IPR006680">
    <property type="entry name" value="Amidohydro-rel"/>
</dbReference>
<dbReference type="SUPFAM" id="SSF54368">
    <property type="entry name" value="Glutamine synthetase, N-terminal domain"/>
    <property type="match status" value="1"/>
</dbReference>
<dbReference type="SUPFAM" id="SSF55931">
    <property type="entry name" value="Glutamine synthetase/guanido kinase"/>
    <property type="match status" value="1"/>
</dbReference>
<dbReference type="Gene3D" id="3.20.20.140">
    <property type="entry name" value="Metal-dependent hydrolases"/>
    <property type="match status" value="1"/>
</dbReference>
<dbReference type="SMART" id="SM01230">
    <property type="entry name" value="Gln-synt_C"/>
    <property type="match status" value="1"/>
</dbReference>
<dbReference type="PANTHER" id="PTHR43383:SF2">
    <property type="entry name" value="AMIDOHYDROLASE 2 FAMILY PROTEIN"/>
    <property type="match status" value="1"/>
</dbReference>
<proteinExistence type="inferred from homology"/>
<dbReference type="Pfam" id="PF04909">
    <property type="entry name" value="Amidohydro_2"/>
    <property type="match status" value="1"/>
</dbReference>
<dbReference type="PANTHER" id="PTHR43383">
    <property type="entry name" value="NODULIN 6"/>
    <property type="match status" value="1"/>
</dbReference>
<reference evidence="4" key="1">
    <citation type="submission" date="2024-02" db="EMBL/GenBank/DDBJ databases">
        <authorList>
            <consortium name="ELIXIR-Norway"/>
            <consortium name="Elixir Norway"/>
        </authorList>
    </citation>
    <scope>NUCLEOTIDE SEQUENCE</scope>
</reference>
<dbReference type="InterPro" id="IPR036651">
    <property type="entry name" value="Gln_synt_N_sf"/>
</dbReference>
<gene>
    <name evidence="4" type="ORF">CSSPTR1EN2_LOCUS3246</name>
</gene>
<feature type="domain" description="GS catalytic" evidence="3">
    <location>
        <begin position="509"/>
        <end position="843"/>
    </location>
</feature>
<keyword evidence="5" id="KW-1185">Reference proteome</keyword>